<sequence length="56" mass="6386">MSPLLIIIVVIAVLMLFAGSLIDAIGWMFWLGVVLLVAVWLDWLLRARAARRDNHR</sequence>
<keyword evidence="1" id="KW-1133">Transmembrane helix</keyword>
<dbReference type="EMBL" id="LT629742">
    <property type="protein sequence ID" value="SDT18032.1"/>
    <property type="molecule type" value="Genomic_DNA"/>
</dbReference>
<evidence type="ECO:0000256" key="1">
    <source>
        <dbReference type="SAM" id="Phobius"/>
    </source>
</evidence>
<organism evidence="2 3">
    <name type="scientific">Microterricola viridarii</name>
    <dbReference type="NCBI Taxonomy" id="412690"/>
    <lineage>
        <taxon>Bacteria</taxon>
        <taxon>Bacillati</taxon>
        <taxon>Actinomycetota</taxon>
        <taxon>Actinomycetes</taxon>
        <taxon>Micrococcales</taxon>
        <taxon>Microbacteriaceae</taxon>
        <taxon>Microterricola</taxon>
    </lineage>
</organism>
<dbReference type="RefSeq" id="WP_156786378.1">
    <property type="nucleotide sequence ID" value="NZ_LT629742.1"/>
</dbReference>
<keyword evidence="1" id="KW-0812">Transmembrane</keyword>
<name>A0A1H1Y9F9_9MICO</name>
<reference evidence="3" key="1">
    <citation type="submission" date="2016-10" db="EMBL/GenBank/DDBJ databases">
        <authorList>
            <person name="Varghese N."/>
            <person name="Submissions S."/>
        </authorList>
    </citation>
    <scope>NUCLEOTIDE SEQUENCE [LARGE SCALE GENOMIC DNA]</scope>
    <source>
        <strain evidence="3">DSM 21772</strain>
    </source>
</reference>
<gene>
    <name evidence="2" type="ORF">SAMN04489834_3013</name>
</gene>
<evidence type="ECO:0000313" key="2">
    <source>
        <dbReference type="EMBL" id="SDT18032.1"/>
    </source>
</evidence>
<accession>A0A1H1Y9F9</accession>
<keyword evidence="1" id="KW-0472">Membrane</keyword>
<keyword evidence="3" id="KW-1185">Reference proteome</keyword>
<feature type="transmembrane region" description="Helical" evidence="1">
    <location>
        <begin position="28"/>
        <end position="45"/>
    </location>
</feature>
<dbReference type="Proteomes" id="UP000181956">
    <property type="component" value="Chromosome I"/>
</dbReference>
<evidence type="ECO:0000313" key="3">
    <source>
        <dbReference type="Proteomes" id="UP000181956"/>
    </source>
</evidence>
<dbReference type="AlphaFoldDB" id="A0A1H1Y9F9"/>
<proteinExistence type="predicted"/>
<protein>
    <submittedName>
        <fullName evidence="2">Uncharacterized protein</fullName>
    </submittedName>
</protein>